<evidence type="ECO:0000259" key="10">
    <source>
        <dbReference type="Pfam" id="PF18962"/>
    </source>
</evidence>
<name>A0A1H4AJQ5_9BACT</name>
<dbReference type="NCBIfam" id="NF038128">
    <property type="entry name" value="choice_anch_J"/>
    <property type="match status" value="1"/>
</dbReference>
<dbReference type="InterPro" id="IPR026444">
    <property type="entry name" value="Secre_tail"/>
</dbReference>
<keyword evidence="8" id="KW-1015">Disulfide bond</keyword>
<keyword evidence="7" id="KW-0482">Metalloprotease</keyword>
<dbReference type="Gene3D" id="2.60.120.200">
    <property type="match status" value="1"/>
</dbReference>
<dbReference type="InterPro" id="IPR024079">
    <property type="entry name" value="MetalloPept_cat_dom_sf"/>
</dbReference>
<keyword evidence="3" id="KW-0479">Metal-binding</keyword>
<dbReference type="GO" id="GO:0006508">
    <property type="term" value="P:proteolysis"/>
    <property type="evidence" value="ECO:0007669"/>
    <property type="project" value="UniProtKB-KW"/>
</dbReference>
<organism evidence="11 12">
    <name type="scientific">Chitinophaga terrae</name>
    <name type="common">ex Kim and Jung 2007</name>
    <dbReference type="NCBI Taxonomy" id="408074"/>
    <lineage>
        <taxon>Bacteria</taxon>
        <taxon>Pseudomonadati</taxon>
        <taxon>Bacteroidota</taxon>
        <taxon>Chitinophagia</taxon>
        <taxon>Chitinophagales</taxon>
        <taxon>Chitinophagaceae</taxon>
        <taxon>Chitinophaga</taxon>
    </lineage>
</organism>
<dbReference type="GO" id="GO:0046872">
    <property type="term" value="F:metal ion binding"/>
    <property type="evidence" value="ECO:0007669"/>
    <property type="project" value="UniProtKB-KW"/>
</dbReference>
<keyword evidence="2" id="KW-0645">Protease</keyword>
<evidence type="ECO:0000256" key="4">
    <source>
        <dbReference type="ARBA" id="ARBA00022729"/>
    </source>
</evidence>
<dbReference type="STRING" id="408074.SAMN05660909_01607"/>
<dbReference type="RefSeq" id="WP_089760399.1">
    <property type="nucleotide sequence ID" value="NZ_BKAT01000009.1"/>
</dbReference>
<feature type="domain" description="Peptidase M43 pregnancy-associated plasma-A" evidence="9">
    <location>
        <begin position="170"/>
        <end position="317"/>
    </location>
</feature>
<dbReference type="OrthoDB" id="6278496at2"/>
<dbReference type="Proteomes" id="UP000199656">
    <property type="component" value="Unassembled WGS sequence"/>
</dbReference>
<evidence type="ECO:0000256" key="8">
    <source>
        <dbReference type="ARBA" id="ARBA00023157"/>
    </source>
</evidence>
<evidence type="ECO:0000313" key="11">
    <source>
        <dbReference type="EMBL" id="SEA35882.1"/>
    </source>
</evidence>
<dbReference type="AlphaFoldDB" id="A0A1H4AJQ5"/>
<evidence type="ECO:0000256" key="2">
    <source>
        <dbReference type="ARBA" id="ARBA00022670"/>
    </source>
</evidence>
<keyword evidence="12" id="KW-1185">Reference proteome</keyword>
<dbReference type="Pfam" id="PF05572">
    <property type="entry name" value="Peptidase_M43"/>
    <property type="match status" value="1"/>
</dbReference>
<dbReference type="PANTHER" id="PTHR47466:SF1">
    <property type="entry name" value="METALLOPROTEASE MEP1 (AFU_ORTHOLOGUE AFUA_1G07730)-RELATED"/>
    <property type="match status" value="1"/>
</dbReference>
<evidence type="ECO:0000256" key="5">
    <source>
        <dbReference type="ARBA" id="ARBA00022801"/>
    </source>
</evidence>
<evidence type="ECO:0000256" key="7">
    <source>
        <dbReference type="ARBA" id="ARBA00023049"/>
    </source>
</evidence>
<accession>A0A1H4AJQ5</accession>
<dbReference type="GO" id="GO:0008237">
    <property type="term" value="F:metallopeptidase activity"/>
    <property type="evidence" value="ECO:0007669"/>
    <property type="project" value="UniProtKB-KW"/>
</dbReference>
<dbReference type="EMBL" id="FNRL01000006">
    <property type="protein sequence ID" value="SEA35882.1"/>
    <property type="molecule type" value="Genomic_DNA"/>
</dbReference>
<keyword evidence="4" id="KW-0732">Signal</keyword>
<dbReference type="NCBIfam" id="TIGR04183">
    <property type="entry name" value="Por_Secre_tail"/>
    <property type="match status" value="1"/>
</dbReference>
<sequence length="714" mass="78408">MRRYLLILLISFLGVKTVTAQRKCGTVVALQNRIKETPSLKKLVLETEQRLLSGQQQRKLLRADALPQQVTIPVVVHVVLDDTAAVTAEQVISQIEVLNRDYNAANPDVSQVPAVWKSLVGNTRINFCLAQRTPSGEPTNGIVKVKTPAGQSYSVTNGAPDVKYNSTGGSNAWDTRKYLNIWVTRISNSYLGIAAPKGFGYPAEQEGVVIQYTAFGTTGSVGKVYDLGRTTTHEIGHFFGLKHIWGDDNGDCSDDDGIKDTPLQGANTFGCPTFPVTDQCTPAAPGIMFMNYMDYTDDACMHLFTNGQVDRMRYFLENLVGTLATSDGCVPPNLSDLDASLTSVTAPAGKICDPAFTPVVTLRNRGIQPLTSVTIAYRLNNGPLTSVKWTGNLKTFSDTVISLPAGNVPIGSYQLTAFTQLPNGQADQDASNDTAYSLFRYDAEALLPLEQGFEDDSFPPPGWDIYNPDKSFTWERVRDVGHNSNASALIRNLGYNTNDQVDDLLTPVIDPQNADSVFLFFDVAAAVYSDPNSTQGNKWDTLQILATTDCRKTGEVLYTKWGANLITRKTPVQTEFVPTAQEWRRDSVDITAIAHKGKFQLAFRNTSNSENNIYIDNINIVARPVNQQLREKGVLLNPNPSAGIVWLTFYQVPQDLLQVSIYNVSGQLITTKPASAIGAGNRMTFNLVNEPNGVYFVKLIYRNGANTIKLLKVR</sequence>
<feature type="domain" description="Secretion system C-terminal sorting" evidence="10">
    <location>
        <begin position="638"/>
        <end position="709"/>
    </location>
</feature>
<evidence type="ECO:0000256" key="6">
    <source>
        <dbReference type="ARBA" id="ARBA00022833"/>
    </source>
</evidence>
<protein>
    <submittedName>
        <fullName evidence="11">Por secretion system C-terminal sorting domain-containing protein</fullName>
    </submittedName>
</protein>
<evidence type="ECO:0000259" key="9">
    <source>
        <dbReference type="Pfam" id="PF05572"/>
    </source>
</evidence>
<reference evidence="12" key="1">
    <citation type="submission" date="2016-10" db="EMBL/GenBank/DDBJ databases">
        <authorList>
            <person name="Varghese N."/>
            <person name="Submissions S."/>
        </authorList>
    </citation>
    <scope>NUCLEOTIDE SEQUENCE [LARGE SCALE GENOMIC DNA]</scope>
    <source>
        <strain evidence="12">DSM 23920</strain>
    </source>
</reference>
<dbReference type="InterPro" id="IPR008754">
    <property type="entry name" value="Peptidase_M43"/>
</dbReference>
<dbReference type="Gene3D" id="3.40.390.10">
    <property type="entry name" value="Collagenase (Catalytic Domain)"/>
    <property type="match status" value="1"/>
</dbReference>
<dbReference type="Pfam" id="PF18962">
    <property type="entry name" value="Por_Secre_tail"/>
    <property type="match status" value="1"/>
</dbReference>
<evidence type="ECO:0000256" key="1">
    <source>
        <dbReference type="ARBA" id="ARBA00008721"/>
    </source>
</evidence>
<gene>
    <name evidence="11" type="ORF">SAMN05660909_01607</name>
</gene>
<keyword evidence="6" id="KW-0862">Zinc</keyword>
<comment type="similarity">
    <text evidence="1">Belongs to the peptidase M43B family.</text>
</comment>
<dbReference type="SUPFAM" id="SSF55486">
    <property type="entry name" value="Metalloproteases ('zincins'), catalytic domain"/>
    <property type="match status" value="1"/>
</dbReference>
<keyword evidence="5" id="KW-0378">Hydrolase</keyword>
<dbReference type="PANTHER" id="PTHR47466">
    <property type="match status" value="1"/>
</dbReference>
<evidence type="ECO:0000313" key="12">
    <source>
        <dbReference type="Proteomes" id="UP000199656"/>
    </source>
</evidence>
<evidence type="ECO:0000256" key="3">
    <source>
        <dbReference type="ARBA" id="ARBA00022723"/>
    </source>
</evidence>
<proteinExistence type="inferred from homology"/>